<reference evidence="3 4" key="1">
    <citation type="submission" date="2022-12" db="EMBL/GenBank/DDBJ databases">
        <title>Chromosome-level genome of Tegillarca granosa.</title>
        <authorList>
            <person name="Kim J."/>
        </authorList>
    </citation>
    <scope>NUCLEOTIDE SEQUENCE [LARGE SCALE GENOMIC DNA]</scope>
    <source>
        <strain evidence="3">Teg-2019</strain>
        <tissue evidence="3">Adductor muscle</tissue>
    </source>
</reference>
<sequence length="166" mass="19303">MNKFMIMSEFLTLANIFVSSAEVTGFVEIKKSASSETGSDYIFVVEVTWSDERTIFVKRTYKDFLNFRQTLVSHFKNERRKLLNPVFIPDLQERETELHQFVITLLKQNPMISSHPIVVDFFEPRPTDPVPYRTSPDGDSMDEDDAYSEDVFSRKWVGKDTAKCNI</sequence>
<name>A0ABQ9EAU5_TEGGR</name>
<dbReference type="InterPro" id="IPR001683">
    <property type="entry name" value="PX_dom"/>
</dbReference>
<proteinExistence type="predicted"/>
<evidence type="ECO:0000256" key="1">
    <source>
        <dbReference type="SAM" id="SignalP"/>
    </source>
</evidence>
<dbReference type="PANTHER" id="PTHR15706:SF27">
    <property type="entry name" value="PX DOMAIN-CONTAINING PROTEIN"/>
    <property type="match status" value="1"/>
</dbReference>
<protein>
    <recommendedName>
        <fullName evidence="2">PX domain-containing protein</fullName>
    </recommendedName>
</protein>
<dbReference type="InterPro" id="IPR036871">
    <property type="entry name" value="PX_dom_sf"/>
</dbReference>
<feature type="domain" description="PX" evidence="2">
    <location>
        <begin position="25"/>
        <end position="125"/>
    </location>
</feature>
<gene>
    <name evidence="3" type="ORF">KUTeg_018859</name>
</gene>
<dbReference type="Proteomes" id="UP001217089">
    <property type="component" value="Unassembled WGS sequence"/>
</dbReference>
<dbReference type="SUPFAM" id="SSF64268">
    <property type="entry name" value="PX domain"/>
    <property type="match status" value="1"/>
</dbReference>
<dbReference type="Pfam" id="PF00787">
    <property type="entry name" value="PX"/>
    <property type="match status" value="1"/>
</dbReference>
<dbReference type="Gene3D" id="3.30.1520.10">
    <property type="entry name" value="Phox-like domain"/>
    <property type="match status" value="1"/>
</dbReference>
<dbReference type="EMBL" id="JARBDR010000917">
    <property type="protein sequence ID" value="KAJ8302463.1"/>
    <property type="molecule type" value="Genomic_DNA"/>
</dbReference>
<dbReference type="PANTHER" id="PTHR15706">
    <property type="entry name" value="SH3 MULTIPLE DOMAIN"/>
    <property type="match status" value="1"/>
</dbReference>
<accession>A0ABQ9EAU5</accession>
<feature type="signal peptide" evidence="1">
    <location>
        <begin position="1"/>
        <end position="21"/>
    </location>
</feature>
<comment type="caution">
    <text evidence="3">The sequence shown here is derived from an EMBL/GenBank/DDBJ whole genome shotgun (WGS) entry which is preliminary data.</text>
</comment>
<feature type="chain" id="PRO_5045750382" description="PX domain-containing protein" evidence="1">
    <location>
        <begin position="22"/>
        <end position="166"/>
    </location>
</feature>
<dbReference type="SMART" id="SM00312">
    <property type="entry name" value="PX"/>
    <property type="match status" value="1"/>
</dbReference>
<evidence type="ECO:0000313" key="4">
    <source>
        <dbReference type="Proteomes" id="UP001217089"/>
    </source>
</evidence>
<keyword evidence="1" id="KW-0732">Signal</keyword>
<keyword evidence="4" id="KW-1185">Reference proteome</keyword>
<organism evidence="3 4">
    <name type="scientific">Tegillarca granosa</name>
    <name type="common">Malaysian cockle</name>
    <name type="synonym">Anadara granosa</name>
    <dbReference type="NCBI Taxonomy" id="220873"/>
    <lineage>
        <taxon>Eukaryota</taxon>
        <taxon>Metazoa</taxon>
        <taxon>Spiralia</taxon>
        <taxon>Lophotrochozoa</taxon>
        <taxon>Mollusca</taxon>
        <taxon>Bivalvia</taxon>
        <taxon>Autobranchia</taxon>
        <taxon>Pteriomorphia</taxon>
        <taxon>Arcoida</taxon>
        <taxon>Arcoidea</taxon>
        <taxon>Arcidae</taxon>
        <taxon>Tegillarca</taxon>
    </lineage>
</organism>
<evidence type="ECO:0000259" key="2">
    <source>
        <dbReference type="SMART" id="SM00312"/>
    </source>
</evidence>
<evidence type="ECO:0000313" key="3">
    <source>
        <dbReference type="EMBL" id="KAJ8302463.1"/>
    </source>
</evidence>
<dbReference type="InterPro" id="IPR051228">
    <property type="entry name" value="NADPH_Oxidase/PX-Domain"/>
</dbReference>